<evidence type="ECO:0000256" key="3">
    <source>
        <dbReference type="RuleBase" id="RU003476"/>
    </source>
</evidence>
<dbReference type="PANTHER" id="PTHR43046">
    <property type="entry name" value="GDP-MANNOSE MANNOSYL HYDROLASE"/>
    <property type="match status" value="1"/>
</dbReference>
<keyword evidence="2 3" id="KW-0378">Hydrolase</keyword>
<evidence type="ECO:0000256" key="1">
    <source>
        <dbReference type="ARBA" id="ARBA00001946"/>
    </source>
</evidence>
<evidence type="ECO:0000256" key="2">
    <source>
        <dbReference type="ARBA" id="ARBA00022801"/>
    </source>
</evidence>
<dbReference type="Proteomes" id="UP000249229">
    <property type="component" value="Unassembled WGS sequence"/>
</dbReference>
<gene>
    <name evidence="5" type="ORF">DI544_00675</name>
</gene>
<comment type="similarity">
    <text evidence="3">Belongs to the Nudix hydrolase family.</text>
</comment>
<dbReference type="PROSITE" id="PS51462">
    <property type="entry name" value="NUDIX"/>
    <property type="match status" value="1"/>
</dbReference>
<dbReference type="InterPro" id="IPR020476">
    <property type="entry name" value="Nudix_hydrolase"/>
</dbReference>
<dbReference type="InterPro" id="IPR000086">
    <property type="entry name" value="NUDIX_hydrolase_dom"/>
</dbReference>
<sequence>MRRLMPIAATLRRRLLALLGRDTRGVKVLAFDRAARVLLVRHTYGRGDLYMLPGGGIARGERPEQAARRELREETGCHAIELALIGRYESQPDGRRDTIFLYRALTDDTPVPDGRELAEATFVRTDELPPATSPATRRRVEEWLGVRARGTCW</sequence>
<proteinExistence type="inferred from homology"/>
<dbReference type="SUPFAM" id="SSF55811">
    <property type="entry name" value="Nudix"/>
    <property type="match status" value="1"/>
</dbReference>
<evidence type="ECO:0000313" key="6">
    <source>
        <dbReference type="Proteomes" id="UP000249229"/>
    </source>
</evidence>
<accession>A0A2W5QYH3</accession>
<dbReference type="Pfam" id="PF00293">
    <property type="entry name" value="NUDIX"/>
    <property type="match status" value="1"/>
</dbReference>
<comment type="cofactor">
    <cofactor evidence="1">
        <name>Mg(2+)</name>
        <dbReference type="ChEBI" id="CHEBI:18420"/>
    </cofactor>
</comment>
<dbReference type="Gene3D" id="3.90.79.10">
    <property type="entry name" value="Nucleoside Triphosphate Pyrophosphohydrolase"/>
    <property type="match status" value="1"/>
</dbReference>
<reference evidence="5 6" key="1">
    <citation type="submission" date="2017-08" db="EMBL/GenBank/DDBJ databases">
        <title>Infants hospitalized years apart are colonized by the same room-sourced microbial strains.</title>
        <authorList>
            <person name="Brooks B."/>
            <person name="Olm M.R."/>
            <person name="Firek B.A."/>
            <person name="Baker R."/>
            <person name="Thomas B.C."/>
            <person name="Morowitz M.J."/>
            <person name="Banfield J.F."/>
        </authorList>
    </citation>
    <scope>NUCLEOTIDE SEQUENCE [LARGE SCALE GENOMIC DNA]</scope>
    <source>
        <strain evidence="5">S2_005_001_R1_22</strain>
    </source>
</reference>
<dbReference type="GO" id="GO:0016787">
    <property type="term" value="F:hydrolase activity"/>
    <property type="evidence" value="ECO:0007669"/>
    <property type="project" value="UniProtKB-KW"/>
</dbReference>
<protein>
    <recommendedName>
        <fullName evidence="4">Nudix hydrolase domain-containing protein</fullName>
    </recommendedName>
</protein>
<dbReference type="AlphaFoldDB" id="A0A2W5QYH3"/>
<organism evidence="5 6">
    <name type="scientific">Sphingomonas taxi</name>
    <dbReference type="NCBI Taxonomy" id="1549858"/>
    <lineage>
        <taxon>Bacteria</taxon>
        <taxon>Pseudomonadati</taxon>
        <taxon>Pseudomonadota</taxon>
        <taxon>Alphaproteobacteria</taxon>
        <taxon>Sphingomonadales</taxon>
        <taxon>Sphingomonadaceae</taxon>
        <taxon>Sphingomonas</taxon>
    </lineage>
</organism>
<dbReference type="PANTHER" id="PTHR43046:SF16">
    <property type="entry name" value="ADP-RIBOSE PYROPHOSPHATASE YJHB-RELATED"/>
    <property type="match status" value="1"/>
</dbReference>
<dbReference type="PROSITE" id="PS00893">
    <property type="entry name" value="NUDIX_BOX"/>
    <property type="match status" value="1"/>
</dbReference>
<name>A0A2W5QYH3_9SPHN</name>
<dbReference type="PRINTS" id="PR00502">
    <property type="entry name" value="NUDIXFAMILY"/>
</dbReference>
<dbReference type="InterPro" id="IPR020084">
    <property type="entry name" value="NUDIX_hydrolase_CS"/>
</dbReference>
<evidence type="ECO:0000259" key="4">
    <source>
        <dbReference type="PROSITE" id="PS51462"/>
    </source>
</evidence>
<evidence type="ECO:0000313" key="5">
    <source>
        <dbReference type="EMBL" id="PZQ63137.1"/>
    </source>
</evidence>
<dbReference type="EMBL" id="QFQI01000001">
    <property type="protein sequence ID" value="PZQ63137.1"/>
    <property type="molecule type" value="Genomic_DNA"/>
</dbReference>
<feature type="domain" description="Nudix hydrolase" evidence="4">
    <location>
        <begin position="21"/>
        <end position="145"/>
    </location>
</feature>
<dbReference type="InterPro" id="IPR015797">
    <property type="entry name" value="NUDIX_hydrolase-like_dom_sf"/>
</dbReference>
<comment type="caution">
    <text evidence="5">The sequence shown here is derived from an EMBL/GenBank/DDBJ whole genome shotgun (WGS) entry which is preliminary data.</text>
</comment>